<dbReference type="Proteomes" id="UP000075320">
    <property type="component" value="Unassembled WGS sequence"/>
</dbReference>
<gene>
    <name evidence="1" type="ORF">AZI86_11200</name>
</gene>
<dbReference type="RefSeq" id="WP_061835276.1">
    <property type="nucleotide sequence ID" value="NZ_LUKE01000002.1"/>
</dbReference>
<evidence type="ECO:0000313" key="2">
    <source>
        <dbReference type="Proteomes" id="UP000075320"/>
    </source>
</evidence>
<sequence length="150" mass="17238">MEFHLEGPISEKTEIFSQDVRKATSLTLDLHRVTFINSIGVKNWITWMMSVPTNCKIELRNCPFVIISQINMVQGFLPKTARVQSFFAPYVDENGDELIRHLTRGVDYEYANGATPAVLTFVENYIDPQTKQEYEPDFVPSKITKFLTDV</sequence>
<organism evidence="1 2">
    <name type="scientific">Bdellovibrio bacteriovorus</name>
    <dbReference type="NCBI Taxonomy" id="959"/>
    <lineage>
        <taxon>Bacteria</taxon>
        <taxon>Pseudomonadati</taxon>
        <taxon>Bdellovibrionota</taxon>
        <taxon>Bdellovibrionia</taxon>
        <taxon>Bdellovibrionales</taxon>
        <taxon>Pseudobdellovibrionaceae</taxon>
        <taxon>Bdellovibrio</taxon>
    </lineage>
</organism>
<evidence type="ECO:0008006" key="3">
    <source>
        <dbReference type="Google" id="ProtNLM"/>
    </source>
</evidence>
<reference evidence="1 2" key="1">
    <citation type="submission" date="2016-03" db="EMBL/GenBank/DDBJ databases">
        <authorList>
            <person name="Ploux O."/>
        </authorList>
    </citation>
    <scope>NUCLEOTIDE SEQUENCE [LARGE SCALE GENOMIC DNA]</scope>
    <source>
        <strain evidence="1 2">R0</strain>
    </source>
</reference>
<proteinExistence type="predicted"/>
<evidence type="ECO:0000313" key="1">
    <source>
        <dbReference type="EMBL" id="KYG64765.1"/>
    </source>
</evidence>
<dbReference type="OrthoDB" id="5292990at2"/>
<dbReference type="EMBL" id="LUKE01000002">
    <property type="protein sequence ID" value="KYG64765.1"/>
    <property type="molecule type" value="Genomic_DNA"/>
</dbReference>
<keyword evidence="2" id="KW-1185">Reference proteome</keyword>
<accession>A0A150WLQ9</accession>
<dbReference type="AlphaFoldDB" id="A0A150WLQ9"/>
<comment type="caution">
    <text evidence="1">The sequence shown here is derived from an EMBL/GenBank/DDBJ whole genome shotgun (WGS) entry which is preliminary data.</text>
</comment>
<name>A0A150WLQ9_BDEBC</name>
<protein>
    <recommendedName>
        <fullName evidence="3">STAS domain-containing protein</fullName>
    </recommendedName>
</protein>